<feature type="transmembrane region" description="Helical" evidence="2">
    <location>
        <begin position="12"/>
        <end position="38"/>
    </location>
</feature>
<name>A0A1H3HNB7_9PSEU</name>
<protein>
    <submittedName>
        <fullName evidence="3">Pentapeptide repeat-containing protein</fullName>
    </submittedName>
</protein>
<accession>A0A1H3HNB7</accession>
<keyword evidence="2" id="KW-0812">Transmembrane</keyword>
<dbReference type="Proteomes" id="UP000199515">
    <property type="component" value="Unassembled WGS sequence"/>
</dbReference>
<gene>
    <name evidence="3" type="ORF">SAMN05421504_104743</name>
</gene>
<feature type="region of interest" description="Disordered" evidence="1">
    <location>
        <begin position="490"/>
        <end position="510"/>
    </location>
</feature>
<organism evidence="3 4">
    <name type="scientific">Amycolatopsis xylanica</name>
    <dbReference type="NCBI Taxonomy" id="589385"/>
    <lineage>
        <taxon>Bacteria</taxon>
        <taxon>Bacillati</taxon>
        <taxon>Actinomycetota</taxon>
        <taxon>Actinomycetes</taxon>
        <taxon>Pseudonocardiales</taxon>
        <taxon>Pseudonocardiaceae</taxon>
        <taxon>Amycolatopsis</taxon>
    </lineage>
</organism>
<feature type="region of interest" description="Disordered" evidence="1">
    <location>
        <begin position="142"/>
        <end position="164"/>
    </location>
</feature>
<evidence type="ECO:0000256" key="2">
    <source>
        <dbReference type="SAM" id="Phobius"/>
    </source>
</evidence>
<proteinExistence type="predicted"/>
<dbReference type="Pfam" id="PF13576">
    <property type="entry name" value="Pentapeptide_3"/>
    <property type="match status" value="2"/>
</dbReference>
<keyword evidence="2" id="KW-0472">Membrane</keyword>
<reference evidence="3 4" key="1">
    <citation type="submission" date="2016-10" db="EMBL/GenBank/DDBJ databases">
        <authorList>
            <person name="de Groot N.N."/>
        </authorList>
    </citation>
    <scope>NUCLEOTIDE SEQUENCE [LARGE SCALE GENOMIC DNA]</scope>
    <source>
        <strain evidence="3 4">CPCC 202699</strain>
    </source>
</reference>
<keyword evidence="2" id="KW-1133">Transmembrane helix</keyword>
<keyword evidence="4" id="KW-1185">Reference proteome</keyword>
<dbReference type="EMBL" id="FNON01000004">
    <property type="protein sequence ID" value="SDY16962.1"/>
    <property type="molecule type" value="Genomic_DNA"/>
</dbReference>
<dbReference type="AlphaFoldDB" id="A0A1H3HNB7"/>
<evidence type="ECO:0000313" key="3">
    <source>
        <dbReference type="EMBL" id="SDY16962.1"/>
    </source>
</evidence>
<dbReference type="STRING" id="589385.SAMN05421504_104743"/>
<evidence type="ECO:0000256" key="1">
    <source>
        <dbReference type="SAM" id="MobiDB-lite"/>
    </source>
</evidence>
<dbReference type="InterPro" id="IPR001646">
    <property type="entry name" value="5peptide_repeat"/>
</dbReference>
<dbReference type="OrthoDB" id="8440251at2"/>
<sequence length="510" mass="54968">MGRARADRRQREFAWLWVWLVLVLSIAVGVGVTVLLWGGTRAEHRDAFDTGWKSAAAVLAILAAVVTVERLRLGQREHHRQLAADRAAQITDLSAKASEQLGSEKAAVRIGGLTDLERLAQTHPDLRQTVVDRICAYLRAPYRPPPDRNAEPSPGDDGEAGEHVVSDEEVAARRLELDVRRTAQQILQRHLHWDETVEDIPETLWDNIKLDLRDAVLVEFDLTRSRIASADFRKATFHSEATFTYMVISQDARFDEALFIGNAEFRGASFPGKARFGKAVFGTGAKFTGASFGGTAWFSEAAFHGEALFEEASFAGDAAFGRASFGEHALFEQASFGGVAGFRGTSFAGGARFGEAAFEGTTSFGEALFAGEVLFDEASFAGHAWFGGASFAEDVTFTGASFAMNAGFDTASFDGDALFGRVSFGADASFEEASFAGSAWFAGASFAWDARFDRAVFDSVVSLVDATVVNTRSGHVLPAGWVIQSKSEGTGARRRIVRGGSASDAESPEP</sequence>
<evidence type="ECO:0000313" key="4">
    <source>
        <dbReference type="Proteomes" id="UP000199515"/>
    </source>
</evidence>